<dbReference type="AlphaFoldDB" id="Q1MMN5"/>
<evidence type="ECO:0000256" key="1">
    <source>
        <dbReference type="ARBA" id="ARBA00023002"/>
    </source>
</evidence>
<dbReference type="CDD" id="cd19081">
    <property type="entry name" value="AKR_AKR9C1"/>
    <property type="match status" value="1"/>
</dbReference>
<feature type="domain" description="NADP-dependent oxidoreductase" evidence="2">
    <location>
        <begin position="36"/>
        <end position="334"/>
    </location>
</feature>
<dbReference type="eggNOG" id="COG0667">
    <property type="taxonomic scope" value="Bacteria"/>
</dbReference>
<dbReference type="GO" id="GO:0016491">
    <property type="term" value="F:oxidoreductase activity"/>
    <property type="evidence" value="ECO:0007669"/>
    <property type="project" value="UniProtKB-KW"/>
</dbReference>
<dbReference type="KEGG" id="rle:RL0277"/>
<dbReference type="GO" id="GO:0005829">
    <property type="term" value="C:cytosol"/>
    <property type="evidence" value="ECO:0007669"/>
    <property type="project" value="TreeGrafter"/>
</dbReference>
<evidence type="ECO:0000313" key="3">
    <source>
        <dbReference type="EMBL" id="CAK05767.1"/>
    </source>
</evidence>
<organism evidence="3 4">
    <name type="scientific">Rhizobium johnstonii (strain DSM 114642 / LMG 32736 / 3841)</name>
    <name type="common">Rhizobium leguminosarum bv. viciae</name>
    <dbReference type="NCBI Taxonomy" id="216596"/>
    <lineage>
        <taxon>Bacteria</taxon>
        <taxon>Pseudomonadati</taxon>
        <taxon>Pseudomonadota</taxon>
        <taxon>Alphaproteobacteria</taxon>
        <taxon>Hyphomicrobiales</taxon>
        <taxon>Rhizobiaceae</taxon>
        <taxon>Rhizobium/Agrobacterium group</taxon>
        <taxon>Rhizobium</taxon>
        <taxon>Rhizobium johnstonii</taxon>
    </lineage>
</organism>
<dbReference type="Gene3D" id="3.20.20.100">
    <property type="entry name" value="NADP-dependent oxidoreductase domain"/>
    <property type="match status" value="1"/>
</dbReference>
<dbReference type="InterPro" id="IPR050523">
    <property type="entry name" value="AKR_Detox_Biosynth"/>
</dbReference>
<keyword evidence="1" id="KW-0560">Oxidoreductase</keyword>
<reference evidence="3 4" key="1">
    <citation type="journal article" date="2006" name="Genome Biol.">
        <title>The genome of Rhizobium leguminosarum has recognizable core and accessory components.</title>
        <authorList>
            <person name="Young J.W."/>
            <person name="Crossman L.C."/>
            <person name="Johnston A.W.B."/>
            <person name="Thomson N.R."/>
            <person name="Ghazoui Z.F."/>
            <person name="Hull K.H."/>
            <person name="Wexler M."/>
            <person name="Curson A.R.J."/>
            <person name="Todd J.D."/>
            <person name="Poole P.S."/>
            <person name="Mauchline T.H."/>
            <person name="East A.K."/>
            <person name="Quail M.A."/>
            <person name="Churcher C."/>
            <person name="Arrowsmith C."/>
            <person name="Cherevach A."/>
            <person name="Chillingworth T."/>
            <person name="Clarke K."/>
            <person name="Cronin A."/>
            <person name="Davis P."/>
            <person name="Fraser A."/>
            <person name="Hance Z."/>
            <person name="Hauser H."/>
            <person name="Jagels K."/>
            <person name="Moule S."/>
            <person name="Mungall K."/>
            <person name="Norbertczak H."/>
            <person name="Rabbinowitsch E."/>
            <person name="Sanders M."/>
            <person name="Simmonds M."/>
            <person name="Whitehead S."/>
            <person name="Parkhill J."/>
        </authorList>
    </citation>
    <scope>NUCLEOTIDE SEQUENCE [LARGE SCALE GENOMIC DNA]</scope>
    <source>
        <strain evidence="4">DSM 114642 / LMG 32736 / 3841</strain>
    </source>
</reference>
<keyword evidence="4" id="KW-1185">Reference proteome</keyword>
<sequence>MVRAAFCRIRDFNSFTLLESVMEMRRLGKTGLSVAPIVIGGNVFGWTADEKTSFAILDAFFDAGLNTIDTADVYSSWVPGNKGGDSEEIIGRWLSQAKVSRDKALIVTKVGSDMGQGKTLKETYILKAVEDSLRRLQTDYIDVYLSHWPDEDTPHEETLGAYAKLKQQGKIRAIGCSNYDAKLLQASFDAAEKAGLPRYDVLQPEYNLYERSSFEGPLADLCVKEDIGVITYFSLAAGFLTGKYRSKSDTQGRAREGRVSKYLDDKGLRILAALDKVSAETGAKPAEISLAWLLRKKGVTAPIASATSLSQLESLAKSATLALSDDAMALLDQAGA</sequence>
<dbReference type="FunFam" id="3.20.20.100:FF:000004">
    <property type="entry name" value="Oxidoreductase, aldo/keto reductase"/>
    <property type="match status" value="1"/>
</dbReference>
<dbReference type="Pfam" id="PF00248">
    <property type="entry name" value="Aldo_ket_red"/>
    <property type="match status" value="1"/>
</dbReference>
<dbReference type="SUPFAM" id="SSF51430">
    <property type="entry name" value="NAD(P)-linked oxidoreductase"/>
    <property type="match status" value="1"/>
</dbReference>
<dbReference type="EnsemblBacteria" id="CAK05767">
    <property type="protein sequence ID" value="CAK05767"/>
    <property type="gene ID" value="RL0277"/>
</dbReference>
<accession>Q1MMN5</accession>
<dbReference type="Proteomes" id="UP000006575">
    <property type="component" value="Chromosome"/>
</dbReference>
<evidence type="ECO:0000313" key="4">
    <source>
        <dbReference type="Proteomes" id="UP000006575"/>
    </source>
</evidence>
<dbReference type="PANTHER" id="PTHR43364">
    <property type="entry name" value="NADH-SPECIFIC METHYLGLYOXAL REDUCTASE-RELATED"/>
    <property type="match status" value="1"/>
</dbReference>
<protein>
    <submittedName>
        <fullName evidence="3">Oxidoreductase</fullName>
    </submittedName>
</protein>
<gene>
    <name evidence="3" type="ordered locus">RL0277</name>
</gene>
<name>Q1MMN5_RHIJ3</name>
<dbReference type="PANTHER" id="PTHR43364:SF6">
    <property type="entry name" value="OXIDOREDUCTASE-RELATED"/>
    <property type="match status" value="1"/>
</dbReference>
<dbReference type="EMBL" id="AM236080">
    <property type="protein sequence ID" value="CAK05767.1"/>
    <property type="molecule type" value="Genomic_DNA"/>
</dbReference>
<dbReference type="HOGENOM" id="CLU_023205_2_0_5"/>
<dbReference type="InterPro" id="IPR036812">
    <property type="entry name" value="NAD(P)_OxRdtase_dom_sf"/>
</dbReference>
<dbReference type="InterPro" id="IPR023210">
    <property type="entry name" value="NADP_OxRdtase_dom"/>
</dbReference>
<proteinExistence type="predicted"/>
<evidence type="ECO:0000259" key="2">
    <source>
        <dbReference type="Pfam" id="PF00248"/>
    </source>
</evidence>